<evidence type="ECO:0000313" key="1">
    <source>
        <dbReference type="EMBL" id="MCD9638228.1"/>
    </source>
</evidence>
<protein>
    <submittedName>
        <fullName evidence="1">Uncharacterized protein</fullName>
    </submittedName>
</protein>
<sequence length="252" mass="27902">MGSDLCGRGGRIRKAGRGCILSSGRGRLGDRGLAWRKVVQVSKITRGRCARLSKAEGIGAAELREELTARYFGSVETARRREHRCLVCLEYVSKGLWQIGLKVQEVTFRLDPSFFPWDNVVARREQGSEGEEKNSLASTSKGEHIPSSLLYRYKEFGRCQRRISQFSSGSSSEGSEFGLLRSIPVRAPLEVGGDCLRLLNPSRPKGLGALAISLRVEDLLDDPHESDKKDETIVDAFGDAVEAGIYRLTRNE</sequence>
<accession>A0ABS8UW31</accession>
<comment type="caution">
    <text evidence="1">The sequence shown here is derived from an EMBL/GenBank/DDBJ whole genome shotgun (WGS) entry which is preliminary data.</text>
</comment>
<gene>
    <name evidence="1" type="ORF">HAX54_022075</name>
</gene>
<evidence type="ECO:0000313" key="2">
    <source>
        <dbReference type="Proteomes" id="UP000823775"/>
    </source>
</evidence>
<proteinExistence type="predicted"/>
<dbReference type="EMBL" id="JACEIK010002651">
    <property type="protein sequence ID" value="MCD9638228.1"/>
    <property type="molecule type" value="Genomic_DNA"/>
</dbReference>
<organism evidence="1 2">
    <name type="scientific">Datura stramonium</name>
    <name type="common">Jimsonweed</name>
    <name type="synonym">Common thornapple</name>
    <dbReference type="NCBI Taxonomy" id="4076"/>
    <lineage>
        <taxon>Eukaryota</taxon>
        <taxon>Viridiplantae</taxon>
        <taxon>Streptophyta</taxon>
        <taxon>Embryophyta</taxon>
        <taxon>Tracheophyta</taxon>
        <taxon>Spermatophyta</taxon>
        <taxon>Magnoliopsida</taxon>
        <taxon>eudicotyledons</taxon>
        <taxon>Gunneridae</taxon>
        <taxon>Pentapetalae</taxon>
        <taxon>asterids</taxon>
        <taxon>lamiids</taxon>
        <taxon>Solanales</taxon>
        <taxon>Solanaceae</taxon>
        <taxon>Solanoideae</taxon>
        <taxon>Datureae</taxon>
        <taxon>Datura</taxon>
    </lineage>
</organism>
<keyword evidence="2" id="KW-1185">Reference proteome</keyword>
<reference evidence="1 2" key="1">
    <citation type="journal article" date="2021" name="BMC Genomics">
        <title>Datura genome reveals duplications of psychoactive alkaloid biosynthetic genes and high mutation rate following tissue culture.</title>
        <authorList>
            <person name="Rajewski A."/>
            <person name="Carter-House D."/>
            <person name="Stajich J."/>
            <person name="Litt A."/>
        </authorList>
    </citation>
    <scope>NUCLEOTIDE SEQUENCE [LARGE SCALE GENOMIC DNA]</scope>
    <source>
        <strain evidence="1">AR-01</strain>
    </source>
</reference>
<dbReference type="Proteomes" id="UP000823775">
    <property type="component" value="Unassembled WGS sequence"/>
</dbReference>
<name>A0ABS8UW31_DATST</name>